<gene>
    <name evidence="2" type="ORF">HPB51_006627</name>
</gene>
<organism evidence="2 3">
    <name type="scientific">Rhipicephalus microplus</name>
    <name type="common">Cattle tick</name>
    <name type="synonym">Boophilus microplus</name>
    <dbReference type="NCBI Taxonomy" id="6941"/>
    <lineage>
        <taxon>Eukaryota</taxon>
        <taxon>Metazoa</taxon>
        <taxon>Ecdysozoa</taxon>
        <taxon>Arthropoda</taxon>
        <taxon>Chelicerata</taxon>
        <taxon>Arachnida</taxon>
        <taxon>Acari</taxon>
        <taxon>Parasitiformes</taxon>
        <taxon>Ixodida</taxon>
        <taxon>Ixodoidea</taxon>
        <taxon>Ixodidae</taxon>
        <taxon>Rhipicephalinae</taxon>
        <taxon>Rhipicephalus</taxon>
        <taxon>Boophilus</taxon>
    </lineage>
</organism>
<sequence>MGHLSIHGTLDGRDLRAFEADAVPKRGWVSIAGNCVFYRGLSVRGNIAADTVNDLMFSYDVLLKNADQSVKGDRGWHGSERRRSRQRPQAAAAEGSGDMHGQASRAHRHQGFGT</sequence>
<feature type="region of interest" description="Disordered" evidence="1">
    <location>
        <begin position="69"/>
        <end position="114"/>
    </location>
</feature>
<keyword evidence="3" id="KW-1185">Reference proteome</keyword>
<feature type="compositionally biased region" description="Basic residues" evidence="1">
    <location>
        <begin position="105"/>
        <end position="114"/>
    </location>
</feature>
<dbReference type="Proteomes" id="UP000821866">
    <property type="component" value="Chromosome 3"/>
</dbReference>
<evidence type="ECO:0000313" key="3">
    <source>
        <dbReference type="Proteomes" id="UP000821866"/>
    </source>
</evidence>
<reference evidence="2" key="1">
    <citation type="journal article" date="2020" name="Cell">
        <title>Large-Scale Comparative Analyses of Tick Genomes Elucidate Their Genetic Diversity and Vector Capacities.</title>
        <authorList>
            <consortium name="Tick Genome and Microbiome Consortium (TIGMIC)"/>
            <person name="Jia N."/>
            <person name="Wang J."/>
            <person name="Shi W."/>
            <person name="Du L."/>
            <person name="Sun Y."/>
            <person name="Zhan W."/>
            <person name="Jiang J.F."/>
            <person name="Wang Q."/>
            <person name="Zhang B."/>
            <person name="Ji P."/>
            <person name="Bell-Sakyi L."/>
            <person name="Cui X.M."/>
            <person name="Yuan T.T."/>
            <person name="Jiang B.G."/>
            <person name="Yang W.F."/>
            <person name="Lam T.T."/>
            <person name="Chang Q.C."/>
            <person name="Ding S.J."/>
            <person name="Wang X.J."/>
            <person name="Zhu J.G."/>
            <person name="Ruan X.D."/>
            <person name="Zhao L."/>
            <person name="Wei J.T."/>
            <person name="Ye R.Z."/>
            <person name="Que T.C."/>
            <person name="Du C.H."/>
            <person name="Zhou Y.H."/>
            <person name="Cheng J.X."/>
            <person name="Dai P.F."/>
            <person name="Guo W.B."/>
            <person name="Han X.H."/>
            <person name="Huang E.J."/>
            <person name="Li L.F."/>
            <person name="Wei W."/>
            <person name="Gao Y.C."/>
            <person name="Liu J.Z."/>
            <person name="Shao H.Z."/>
            <person name="Wang X."/>
            <person name="Wang C.C."/>
            <person name="Yang T.C."/>
            <person name="Huo Q.B."/>
            <person name="Li W."/>
            <person name="Chen H.Y."/>
            <person name="Chen S.E."/>
            <person name="Zhou L.G."/>
            <person name="Ni X.B."/>
            <person name="Tian J.H."/>
            <person name="Sheng Y."/>
            <person name="Liu T."/>
            <person name="Pan Y.S."/>
            <person name="Xia L.Y."/>
            <person name="Li J."/>
            <person name="Zhao F."/>
            <person name="Cao W.C."/>
        </authorList>
    </citation>
    <scope>NUCLEOTIDE SEQUENCE</scope>
    <source>
        <strain evidence="2">Rmic-2018</strain>
    </source>
</reference>
<dbReference type="AlphaFoldDB" id="A0A9J6E6H0"/>
<proteinExistence type="predicted"/>
<reference evidence="2" key="2">
    <citation type="submission" date="2021-09" db="EMBL/GenBank/DDBJ databases">
        <authorList>
            <person name="Jia N."/>
            <person name="Wang J."/>
            <person name="Shi W."/>
            <person name="Du L."/>
            <person name="Sun Y."/>
            <person name="Zhan W."/>
            <person name="Jiang J."/>
            <person name="Wang Q."/>
            <person name="Zhang B."/>
            <person name="Ji P."/>
            <person name="Sakyi L.B."/>
            <person name="Cui X."/>
            <person name="Yuan T."/>
            <person name="Jiang B."/>
            <person name="Yang W."/>
            <person name="Lam T.T.-Y."/>
            <person name="Chang Q."/>
            <person name="Ding S."/>
            <person name="Wang X."/>
            <person name="Zhu J."/>
            <person name="Ruan X."/>
            <person name="Zhao L."/>
            <person name="Wei J."/>
            <person name="Que T."/>
            <person name="Du C."/>
            <person name="Cheng J."/>
            <person name="Dai P."/>
            <person name="Han X."/>
            <person name="Huang E."/>
            <person name="Gao Y."/>
            <person name="Liu J."/>
            <person name="Shao H."/>
            <person name="Ye R."/>
            <person name="Li L."/>
            <person name="Wei W."/>
            <person name="Wang X."/>
            <person name="Wang C."/>
            <person name="Huo Q."/>
            <person name="Li W."/>
            <person name="Guo W."/>
            <person name="Chen H."/>
            <person name="Chen S."/>
            <person name="Zhou L."/>
            <person name="Zhou L."/>
            <person name="Ni X."/>
            <person name="Tian J."/>
            <person name="Zhou Y."/>
            <person name="Sheng Y."/>
            <person name="Liu T."/>
            <person name="Pan Y."/>
            <person name="Xia L."/>
            <person name="Li J."/>
            <person name="Zhao F."/>
            <person name="Cao W."/>
        </authorList>
    </citation>
    <scope>NUCLEOTIDE SEQUENCE</scope>
    <source>
        <strain evidence="2">Rmic-2018</strain>
        <tissue evidence="2">Larvae</tissue>
    </source>
</reference>
<evidence type="ECO:0000256" key="1">
    <source>
        <dbReference type="SAM" id="MobiDB-lite"/>
    </source>
</evidence>
<name>A0A9J6E6H0_RHIMP</name>
<protein>
    <submittedName>
        <fullName evidence="2">Uncharacterized protein</fullName>
    </submittedName>
</protein>
<feature type="compositionally biased region" description="Basic and acidic residues" evidence="1">
    <location>
        <begin position="70"/>
        <end position="81"/>
    </location>
</feature>
<dbReference type="EMBL" id="JABSTU010000005">
    <property type="protein sequence ID" value="KAH8030195.1"/>
    <property type="molecule type" value="Genomic_DNA"/>
</dbReference>
<accession>A0A9J6E6H0</accession>
<evidence type="ECO:0000313" key="2">
    <source>
        <dbReference type="EMBL" id="KAH8030195.1"/>
    </source>
</evidence>
<comment type="caution">
    <text evidence="2">The sequence shown here is derived from an EMBL/GenBank/DDBJ whole genome shotgun (WGS) entry which is preliminary data.</text>
</comment>
<dbReference type="VEuPathDB" id="VectorBase:LOC119165144"/>